<evidence type="ECO:0000313" key="2">
    <source>
        <dbReference type="Proteomes" id="UP000789831"/>
    </source>
</evidence>
<feature type="non-terminal residue" evidence="1">
    <location>
        <position position="183"/>
    </location>
</feature>
<reference evidence="1" key="1">
    <citation type="submission" date="2021-06" db="EMBL/GenBank/DDBJ databases">
        <authorList>
            <person name="Kallberg Y."/>
            <person name="Tangrot J."/>
            <person name="Rosling A."/>
        </authorList>
    </citation>
    <scope>NUCLEOTIDE SEQUENCE</scope>
    <source>
        <strain evidence="1">MT106</strain>
    </source>
</reference>
<name>A0A9N9E467_9GLOM</name>
<dbReference type="EMBL" id="CAJVPL010005603">
    <property type="protein sequence ID" value="CAG8659319.1"/>
    <property type="molecule type" value="Genomic_DNA"/>
</dbReference>
<sequence>AKSLAISSLRNKITSLDDKPMGYYCSLSLKNLPHTLVPTAYNELSQEIHQVLIKKHSEFLLEKLITLLKKQELIHENYAKQLDEKFSKVQAELQINVSNGSLKIELTTMYSNSAKSRIESILRQYDEKILQLDIEHSLNIESSQKRKTPSNIDEDAMNFDQNWSKVATQYLQKAKKNHYKKLV</sequence>
<protein>
    <submittedName>
        <fullName evidence="1">6605_t:CDS:1</fullName>
    </submittedName>
</protein>
<dbReference type="Proteomes" id="UP000789831">
    <property type="component" value="Unassembled WGS sequence"/>
</dbReference>
<comment type="caution">
    <text evidence="1">The sequence shown here is derived from an EMBL/GenBank/DDBJ whole genome shotgun (WGS) entry which is preliminary data.</text>
</comment>
<evidence type="ECO:0000313" key="1">
    <source>
        <dbReference type="EMBL" id="CAG8659319.1"/>
    </source>
</evidence>
<proteinExistence type="predicted"/>
<organism evidence="1 2">
    <name type="scientific">Ambispora gerdemannii</name>
    <dbReference type="NCBI Taxonomy" id="144530"/>
    <lineage>
        <taxon>Eukaryota</taxon>
        <taxon>Fungi</taxon>
        <taxon>Fungi incertae sedis</taxon>
        <taxon>Mucoromycota</taxon>
        <taxon>Glomeromycotina</taxon>
        <taxon>Glomeromycetes</taxon>
        <taxon>Archaeosporales</taxon>
        <taxon>Ambisporaceae</taxon>
        <taxon>Ambispora</taxon>
    </lineage>
</organism>
<dbReference type="AlphaFoldDB" id="A0A9N9E467"/>
<keyword evidence="2" id="KW-1185">Reference proteome</keyword>
<gene>
    <name evidence="1" type="ORF">AGERDE_LOCUS11737</name>
</gene>
<accession>A0A9N9E467</accession>